<comment type="caution">
    <text evidence="4">The sequence shown here is derived from an EMBL/GenBank/DDBJ whole genome shotgun (WGS) entry which is preliminary data.</text>
</comment>
<dbReference type="InterPro" id="IPR042099">
    <property type="entry name" value="ANL_N_sf"/>
</dbReference>
<gene>
    <name evidence="4" type="ORF">M153_1313000491</name>
</gene>
<evidence type="ECO:0000313" key="5">
    <source>
        <dbReference type="Proteomes" id="UP000051530"/>
    </source>
</evidence>
<feature type="domain" description="AMP-dependent synthetase/ligase" evidence="3">
    <location>
        <begin position="334"/>
        <end position="612"/>
    </location>
</feature>
<dbReference type="PANTHER" id="PTHR43272:SF33">
    <property type="entry name" value="AMP-BINDING DOMAIN-CONTAINING PROTEIN-RELATED"/>
    <property type="match status" value="1"/>
</dbReference>
<dbReference type="Proteomes" id="UP000051530">
    <property type="component" value="Unassembled WGS sequence"/>
</dbReference>
<organism evidence="4 5">
    <name type="scientific">Pseudoloma neurophilia</name>
    <dbReference type="NCBI Taxonomy" id="146866"/>
    <lineage>
        <taxon>Eukaryota</taxon>
        <taxon>Fungi</taxon>
        <taxon>Fungi incertae sedis</taxon>
        <taxon>Microsporidia</taxon>
        <taxon>Pseudoloma</taxon>
    </lineage>
</organism>
<feature type="non-terminal residue" evidence="4">
    <location>
        <position position="1"/>
    </location>
</feature>
<proteinExistence type="predicted"/>
<dbReference type="InterPro" id="IPR020845">
    <property type="entry name" value="AMP-binding_CS"/>
</dbReference>
<dbReference type="SUPFAM" id="SSF56801">
    <property type="entry name" value="Acetyl-CoA synthetase-like"/>
    <property type="match status" value="1"/>
</dbReference>
<reference evidence="4 5" key="1">
    <citation type="submission" date="2015-07" db="EMBL/GenBank/DDBJ databases">
        <title>The genome of Pseudoloma neurophilia, a relevant intracellular parasite of the zebrafish.</title>
        <authorList>
            <person name="Ndikumana S."/>
            <person name="Pelin A."/>
            <person name="Sanders J."/>
            <person name="Corradi N."/>
        </authorList>
    </citation>
    <scope>NUCLEOTIDE SEQUENCE [LARGE SCALE GENOMIC DNA]</scope>
    <source>
        <strain evidence="4 5">MK1</strain>
    </source>
</reference>
<feature type="domain" description="AMP-dependent synthetase/ligase" evidence="3">
    <location>
        <begin position="101"/>
        <end position="218"/>
    </location>
</feature>
<keyword evidence="2" id="KW-0067">ATP-binding</keyword>
<dbReference type="Gene3D" id="3.40.50.12780">
    <property type="entry name" value="N-terminal domain of ligase-like"/>
    <property type="match status" value="2"/>
</dbReference>
<dbReference type="PANTHER" id="PTHR43272">
    <property type="entry name" value="LONG-CHAIN-FATTY-ACID--COA LIGASE"/>
    <property type="match status" value="1"/>
</dbReference>
<dbReference type="GO" id="GO:0005783">
    <property type="term" value="C:endoplasmic reticulum"/>
    <property type="evidence" value="ECO:0007669"/>
    <property type="project" value="TreeGrafter"/>
</dbReference>
<dbReference type="AlphaFoldDB" id="A0A0R0M310"/>
<accession>A0A0R0M310</accession>
<keyword evidence="1" id="KW-0547">Nucleotide-binding</keyword>
<keyword evidence="5" id="KW-1185">Reference proteome</keyword>
<dbReference type="GO" id="GO:0004467">
    <property type="term" value="F:long-chain fatty acid-CoA ligase activity"/>
    <property type="evidence" value="ECO:0007669"/>
    <property type="project" value="TreeGrafter"/>
</dbReference>
<dbReference type="InterPro" id="IPR000873">
    <property type="entry name" value="AMP-dep_synth/lig_dom"/>
</dbReference>
<sequence length="772" mass="89296">IQFFSYKFVTNLFRMINFYKNCFKFLLIFQPTVLTTPKMDFQTQDWLVKEDGIFKHIAHEDVYEEGPNGGRSLHDIFIQSVKNNPTKDFLGTVDPEMECVNYITYLQSYNKVMKMADFLQREGVENRDIVGILSLNREEWFISEQAILRLKSISCPLFHSYGPEALKYILEQTELETLFIDIPRFPLLNQTLELMNNNSHLKRIIYFGKLENESLSQEFKNSKIALFSYDEIIKKSVVPELLLEDVPNIRLQSNDVTLLSDFIQNKSKNLYDETTEEQNLLLEDEELTLSKDKNKGSDIINTNLNESNTNLYEKESNTNLYEKESNMNDKNILNTNMNEKKSNMNNKRRTSKSFDKELDDVITICYTSGTSGKPKGVLLTDSNFIALITGFSCGIGGKPLLPLGENFVYFSYLPLAHSMEKIIFYICISISGKIGFCLNARTRLSEDMAIIRPKLLPGVPLVFEKIKEKIETEVKKKSFLTQWFFNMALDYKIKSQRNYPGQKLSSYFLDLLAFNQIRKKFGNNLDFALSGSAAIKQEVVEFFQAVFSIRIYQGYGQSESLAANTLQTPQSTSNSGVGIPIPSVMVKFVEFDKNDPRREICLKGQCVFKGYFRDPEQTAEVLKDGWLHTGDMGYFDDNELKINGRIKRTFKLKNGEFIAPEQIEILYKFDDFYCTMVDTTNDGSHAILIGFTTEQNINEEIVQNSFKKQTKKLLENKRLTKHSQPVWLIIVKTKQTFEQSEHLTPTGKPMTWKIKRDYGELINRLNEQQQIY</sequence>
<dbReference type="OrthoDB" id="1700726at2759"/>
<evidence type="ECO:0000313" key="4">
    <source>
        <dbReference type="EMBL" id="KRH93200.1"/>
    </source>
</evidence>
<dbReference type="Pfam" id="PF00501">
    <property type="entry name" value="AMP-binding"/>
    <property type="match status" value="2"/>
</dbReference>
<dbReference type="GO" id="GO:0016020">
    <property type="term" value="C:membrane"/>
    <property type="evidence" value="ECO:0007669"/>
    <property type="project" value="TreeGrafter"/>
</dbReference>
<evidence type="ECO:0000256" key="2">
    <source>
        <dbReference type="ARBA" id="ARBA00022840"/>
    </source>
</evidence>
<dbReference type="VEuPathDB" id="MicrosporidiaDB:M153_1313000491"/>
<protein>
    <submittedName>
        <fullName evidence="4">Long-chain acyl-CoA synthetases (AMP-forming)</fullName>
    </submittedName>
</protein>
<dbReference type="GO" id="GO:0005524">
    <property type="term" value="F:ATP binding"/>
    <property type="evidence" value="ECO:0007669"/>
    <property type="project" value="UniProtKB-KW"/>
</dbReference>
<dbReference type="PROSITE" id="PS00455">
    <property type="entry name" value="AMP_BINDING"/>
    <property type="match status" value="1"/>
</dbReference>
<dbReference type="EMBL" id="LGUB01000440">
    <property type="protein sequence ID" value="KRH93200.1"/>
    <property type="molecule type" value="Genomic_DNA"/>
</dbReference>
<evidence type="ECO:0000259" key="3">
    <source>
        <dbReference type="Pfam" id="PF00501"/>
    </source>
</evidence>
<name>A0A0R0M310_9MICR</name>
<evidence type="ECO:0000256" key="1">
    <source>
        <dbReference type="ARBA" id="ARBA00022741"/>
    </source>
</evidence>